<evidence type="ECO:0000256" key="5">
    <source>
        <dbReference type="ARBA" id="ARBA00022729"/>
    </source>
</evidence>
<dbReference type="InterPro" id="IPR036942">
    <property type="entry name" value="Beta-barrel_TonB_sf"/>
</dbReference>
<dbReference type="PROSITE" id="PS52016">
    <property type="entry name" value="TONB_DEPENDENT_REC_3"/>
    <property type="match status" value="1"/>
</dbReference>
<dbReference type="PANTHER" id="PTHR30069:SF29">
    <property type="entry name" value="HEMOGLOBIN AND HEMOGLOBIN-HAPTOGLOBIN-BINDING PROTEIN 1-RELATED"/>
    <property type="match status" value="1"/>
</dbReference>
<dbReference type="GO" id="GO:0009279">
    <property type="term" value="C:cell outer membrane"/>
    <property type="evidence" value="ECO:0007669"/>
    <property type="project" value="UniProtKB-SubCell"/>
</dbReference>
<dbReference type="SUPFAM" id="SSF56935">
    <property type="entry name" value="Porins"/>
    <property type="match status" value="1"/>
</dbReference>
<dbReference type="InterPro" id="IPR037066">
    <property type="entry name" value="Plug_dom_sf"/>
</dbReference>
<dbReference type="RefSeq" id="WP_197528629.1">
    <property type="nucleotide sequence ID" value="NZ_CP036278.1"/>
</dbReference>
<evidence type="ECO:0000256" key="2">
    <source>
        <dbReference type="ARBA" id="ARBA00022448"/>
    </source>
</evidence>
<evidence type="ECO:0000259" key="13">
    <source>
        <dbReference type="Pfam" id="PF00593"/>
    </source>
</evidence>
<evidence type="ECO:0000256" key="8">
    <source>
        <dbReference type="ARBA" id="ARBA00023170"/>
    </source>
</evidence>
<evidence type="ECO:0000256" key="1">
    <source>
        <dbReference type="ARBA" id="ARBA00004571"/>
    </source>
</evidence>
<evidence type="ECO:0000256" key="9">
    <source>
        <dbReference type="ARBA" id="ARBA00023237"/>
    </source>
</evidence>
<gene>
    <name evidence="15" type="primary">cirA_2</name>
    <name evidence="15" type="ORF">Pan181_48600</name>
</gene>
<keyword evidence="7 10" id="KW-0472">Membrane</keyword>
<dbReference type="Pfam" id="PF00593">
    <property type="entry name" value="TonB_dep_Rec_b-barrel"/>
    <property type="match status" value="1"/>
</dbReference>
<dbReference type="Gene3D" id="2.170.130.10">
    <property type="entry name" value="TonB-dependent receptor, plug domain"/>
    <property type="match status" value="1"/>
</dbReference>
<evidence type="ECO:0000256" key="3">
    <source>
        <dbReference type="ARBA" id="ARBA00022452"/>
    </source>
</evidence>
<dbReference type="CDD" id="cd01347">
    <property type="entry name" value="ligand_gated_channel"/>
    <property type="match status" value="1"/>
</dbReference>
<comment type="similarity">
    <text evidence="10 11">Belongs to the TonB-dependent receptor family.</text>
</comment>
<feature type="signal peptide" evidence="12">
    <location>
        <begin position="1"/>
        <end position="22"/>
    </location>
</feature>
<keyword evidence="4 10" id="KW-0812">Transmembrane</keyword>
<dbReference type="Proteomes" id="UP000315750">
    <property type="component" value="Chromosome"/>
</dbReference>
<dbReference type="KEGG" id="amuc:Pan181_48600"/>
<evidence type="ECO:0000313" key="15">
    <source>
        <dbReference type="EMBL" id="QDU58621.1"/>
    </source>
</evidence>
<dbReference type="Gene3D" id="2.40.170.20">
    <property type="entry name" value="TonB-dependent receptor, beta-barrel domain"/>
    <property type="match status" value="1"/>
</dbReference>
<dbReference type="InterPro" id="IPR039426">
    <property type="entry name" value="TonB-dep_rcpt-like"/>
</dbReference>
<dbReference type="InterPro" id="IPR012910">
    <property type="entry name" value="Plug_dom"/>
</dbReference>
<dbReference type="GO" id="GO:0015344">
    <property type="term" value="F:siderophore uptake transmembrane transporter activity"/>
    <property type="evidence" value="ECO:0007669"/>
    <property type="project" value="TreeGrafter"/>
</dbReference>
<evidence type="ECO:0000313" key="16">
    <source>
        <dbReference type="Proteomes" id="UP000315750"/>
    </source>
</evidence>
<keyword evidence="2 10" id="KW-0813">Transport</keyword>
<evidence type="ECO:0000256" key="4">
    <source>
        <dbReference type="ARBA" id="ARBA00022692"/>
    </source>
</evidence>
<dbReference type="Pfam" id="PF07715">
    <property type="entry name" value="Plug"/>
    <property type="match status" value="1"/>
</dbReference>
<organism evidence="15 16">
    <name type="scientific">Aeoliella mucimassa</name>
    <dbReference type="NCBI Taxonomy" id="2527972"/>
    <lineage>
        <taxon>Bacteria</taxon>
        <taxon>Pseudomonadati</taxon>
        <taxon>Planctomycetota</taxon>
        <taxon>Planctomycetia</taxon>
        <taxon>Pirellulales</taxon>
        <taxon>Lacipirellulaceae</taxon>
        <taxon>Aeoliella</taxon>
    </lineage>
</organism>
<dbReference type="EMBL" id="CP036278">
    <property type="protein sequence ID" value="QDU58621.1"/>
    <property type="molecule type" value="Genomic_DNA"/>
</dbReference>
<evidence type="ECO:0000256" key="6">
    <source>
        <dbReference type="ARBA" id="ARBA00023077"/>
    </source>
</evidence>
<feature type="domain" description="TonB-dependent receptor plug" evidence="14">
    <location>
        <begin position="89"/>
        <end position="198"/>
    </location>
</feature>
<accession>A0A518AV79</accession>
<keyword evidence="9 10" id="KW-0998">Cell outer membrane</keyword>
<dbReference type="AlphaFoldDB" id="A0A518AV79"/>
<protein>
    <submittedName>
        <fullName evidence="15">Colicin I receptor</fullName>
    </submittedName>
</protein>
<keyword evidence="16" id="KW-1185">Reference proteome</keyword>
<evidence type="ECO:0000256" key="7">
    <source>
        <dbReference type="ARBA" id="ARBA00023136"/>
    </source>
</evidence>
<feature type="chain" id="PRO_5021972258" evidence="12">
    <location>
        <begin position="23"/>
        <end position="678"/>
    </location>
</feature>
<evidence type="ECO:0000256" key="11">
    <source>
        <dbReference type="RuleBase" id="RU003357"/>
    </source>
</evidence>
<dbReference type="GO" id="GO:0044718">
    <property type="term" value="P:siderophore transmembrane transport"/>
    <property type="evidence" value="ECO:0007669"/>
    <property type="project" value="TreeGrafter"/>
</dbReference>
<proteinExistence type="inferred from homology"/>
<evidence type="ECO:0000256" key="12">
    <source>
        <dbReference type="SAM" id="SignalP"/>
    </source>
</evidence>
<reference evidence="15 16" key="1">
    <citation type="submission" date="2019-02" db="EMBL/GenBank/DDBJ databases">
        <title>Deep-cultivation of Planctomycetes and their phenomic and genomic characterization uncovers novel biology.</title>
        <authorList>
            <person name="Wiegand S."/>
            <person name="Jogler M."/>
            <person name="Boedeker C."/>
            <person name="Pinto D."/>
            <person name="Vollmers J."/>
            <person name="Rivas-Marin E."/>
            <person name="Kohn T."/>
            <person name="Peeters S.H."/>
            <person name="Heuer A."/>
            <person name="Rast P."/>
            <person name="Oberbeckmann S."/>
            <person name="Bunk B."/>
            <person name="Jeske O."/>
            <person name="Meyerdierks A."/>
            <person name="Storesund J.E."/>
            <person name="Kallscheuer N."/>
            <person name="Luecker S."/>
            <person name="Lage O.M."/>
            <person name="Pohl T."/>
            <person name="Merkel B.J."/>
            <person name="Hornburger P."/>
            <person name="Mueller R.-W."/>
            <person name="Bruemmer F."/>
            <person name="Labrenz M."/>
            <person name="Spormann A.M."/>
            <person name="Op den Camp H."/>
            <person name="Overmann J."/>
            <person name="Amann R."/>
            <person name="Jetten M.S.M."/>
            <person name="Mascher T."/>
            <person name="Medema M.H."/>
            <person name="Devos D.P."/>
            <person name="Kaster A.-K."/>
            <person name="Ovreas L."/>
            <person name="Rohde M."/>
            <person name="Galperin M.Y."/>
            <person name="Jogler C."/>
        </authorList>
    </citation>
    <scope>NUCLEOTIDE SEQUENCE [LARGE SCALE GENOMIC DNA]</scope>
    <source>
        <strain evidence="15 16">Pan181</strain>
    </source>
</reference>
<evidence type="ECO:0000256" key="10">
    <source>
        <dbReference type="PROSITE-ProRule" id="PRU01360"/>
    </source>
</evidence>
<name>A0A518AV79_9BACT</name>
<dbReference type="InterPro" id="IPR000531">
    <property type="entry name" value="Beta-barrel_TonB"/>
</dbReference>
<keyword evidence="5 12" id="KW-0732">Signal</keyword>
<dbReference type="PANTHER" id="PTHR30069">
    <property type="entry name" value="TONB-DEPENDENT OUTER MEMBRANE RECEPTOR"/>
    <property type="match status" value="1"/>
</dbReference>
<sequence length="678" mass="76030" precursor="true">MQFPQGVWACLTATLFVAPVCAQQLSVGPDPTLPESISLEQSLDQPSLDDVEDEDLLDMDLEQLTRADVMVAGEMDTEVSIATRTAQPISQTAAAVFVITNEMITRSGARNIPEALRLAPGVHVARSNSHTWAISIRGFSTQYANKLLVQIDGRAIYTPIFGGTFWDQQLVPMHDIERIEVIRGPGSSVWGANATNGVINIVTKHSRDTRGGYAEAGGGNEHRHFGHLRWGGGDSELTYRVYAMESEDDFGYRADQPPSDGRDGATVGFRADWKPTCQDEFTFTGNLLKGNSNFGAPYVGIESENILARWNHQVDQDTDWQIQLYYDQFDREDDFPPFYVNSQSAHRAFDLDTLFHTRWRQRHDIVCGFGFRDYHTGITGTGLGDFLAPQRDQFDIISYFLQDTYTVAEDYLYLTLGSKMEHTDFVGFTYQPTVKLALTPDERTSLWASAARAVRTPSQSDRDLNYYLPQPSPPDVLGVGSRSVMAESAMVYELGIRRQESDSFYWDLTAYYSDYDDVISFVPQSQTPSLITVQYDNAYSGAVYGAELLAMLEVNECWRLRGFYTWMQTTGDLGPTGIDSFGVPLDMFVHNTASITSSHDLTSKLKFDGTLRYVDSVRGGVSHYIVADVRLAYRPCKHWEYSVVGQNLFDDKHLESTQDLYESTEVQTGVFGMVSCEF</sequence>
<keyword evidence="3 10" id="KW-1134">Transmembrane beta strand</keyword>
<comment type="subcellular location">
    <subcellularLocation>
        <location evidence="1 10">Cell outer membrane</location>
        <topology evidence="1 10">Multi-pass membrane protein</topology>
    </subcellularLocation>
</comment>
<keyword evidence="6 11" id="KW-0798">TonB box</keyword>
<keyword evidence="8 15" id="KW-0675">Receptor</keyword>
<feature type="domain" description="TonB-dependent receptor-like beta-barrel" evidence="13">
    <location>
        <begin position="258"/>
        <end position="648"/>
    </location>
</feature>
<evidence type="ECO:0000259" key="14">
    <source>
        <dbReference type="Pfam" id="PF07715"/>
    </source>
</evidence>